<dbReference type="GO" id="GO:0005525">
    <property type="term" value="F:GTP binding"/>
    <property type="evidence" value="ECO:0007669"/>
    <property type="project" value="InterPro"/>
</dbReference>
<dbReference type="GO" id="GO:0051301">
    <property type="term" value="P:cell division"/>
    <property type="evidence" value="ECO:0007669"/>
    <property type="project" value="UniProtKB-KW"/>
</dbReference>
<proteinExistence type="predicted"/>
<dbReference type="PANTHER" id="PTHR42698:SF1">
    <property type="entry name" value="GTPASE ERA, MITOCHONDRIAL"/>
    <property type="match status" value="1"/>
</dbReference>
<feature type="transmembrane region" description="Helical" evidence="1">
    <location>
        <begin position="473"/>
        <end position="494"/>
    </location>
</feature>
<keyword evidence="1" id="KW-1133">Transmembrane helix</keyword>
<dbReference type="GO" id="GO:0000028">
    <property type="term" value="P:ribosomal small subunit assembly"/>
    <property type="evidence" value="ECO:0007669"/>
    <property type="project" value="TreeGrafter"/>
</dbReference>
<dbReference type="GO" id="GO:0005829">
    <property type="term" value="C:cytosol"/>
    <property type="evidence" value="ECO:0007669"/>
    <property type="project" value="TreeGrafter"/>
</dbReference>
<sequence length="546" mass="57221">MNRRAAATPQACDLGAQLGALGQAAALCRGRIDEKAVMRAEAVVARAGARLSFSGERSVVALAGATGSGKSSLLNALATARLAEAGVKRPTTSRTLAVSFGAGGDDRLLDWLEVPVRTSVHGMPELDGLVLLDLPDHDSIQLGHRLEADRLVSLVDALVWVVDPQKYADAALHRRYLVPMAGYAEMMIVVLNQADRLAGTELSRTLADLRRLLDAEGLGATTVLATSTLTGQGVDALRARLAHVVAGKQAAARRSAADIREAAQILAGELGDGVSPGVDPALAAALEDTFARAAGIDMVGQAVLEATRRRGAAATGWPLVSWISAVRADPLKRLHLDLPRAVRGRRPRPEEIAPTTVPRTSITALSGGVERARIDSAVRALSDRASMGLAPRWAEAVRAASLSTAGSLADDLDRAVGSADLGMASGRGWWRLVRIAQWTLLTVLALGCGWLAVNALFSGTLPIPRWHGAPVPTVLVLGGAGAGILLGVLSRAGVELSARRRRARALGALREAVARVARVHVIAPVAEELERHEQARTLLAAARGQR</sequence>
<dbReference type="AlphaFoldDB" id="A0A1H9TM73"/>
<dbReference type="SUPFAM" id="SSF52540">
    <property type="entry name" value="P-loop containing nucleoside triphosphate hydrolases"/>
    <property type="match status" value="1"/>
</dbReference>
<dbReference type="STRING" id="64702.SAMN05443377_12510"/>
<keyword evidence="3" id="KW-0132">Cell division</keyword>
<keyword evidence="4" id="KW-1185">Reference proteome</keyword>
<dbReference type="Proteomes" id="UP000198815">
    <property type="component" value="Unassembled WGS sequence"/>
</dbReference>
<dbReference type="EMBL" id="FOGZ01000025">
    <property type="protein sequence ID" value="SER98221.1"/>
    <property type="molecule type" value="Genomic_DNA"/>
</dbReference>
<gene>
    <name evidence="3" type="ORF">SAMN05443377_12510</name>
</gene>
<protein>
    <submittedName>
        <fullName evidence="3">GTP-binding protein EngB required for normal cell division</fullName>
    </submittedName>
</protein>
<dbReference type="PANTHER" id="PTHR42698">
    <property type="entry name" value="GTPASE ERA"/>
    <property type="match status" value="1"/>
</dbReference>
<dbReference type="Gene3D" id="3.40.50.300">
    <property type="entry name" value="P-loop containing nucleotide triphosphate hydrolases"/>
    <property type="match status" value="1"/>
</dbReference>
<dbReference type="InterPro" id="IPR027417">
    <property type="entry name" value="P-loop_NTPase"/>
</dbReference>
<accession>A0A1H9TM73</accession>
<dbReference type="Pfam" id="PF01926">
    <property type="entry name" value="MMR_HSR1"/>
    <property type="match status" value="1"/>
</dbReference>
<feature type="domain" description="G" evidence="2">
    <location>
        <begin position="60"/>
        <end position="192"/>
    </location>
</feature>
<name>A0A1H9TM73_9ACTN</name>
<feature type="transmembrane region" description="Helical" evidence="1">
    <location>
        <begin position="435"/>
        <end position="453"/>
    </location>
</feature>
<evidence type="ECO:0000313" key="4">
    <source>
        <dbReference type="Proteomes" id="UP000198815"/>
    </source>
</evidence>
<organism evidence="3 4">
    <name type="scientific">Propionibacterium cyclohexanicum</name>
    <dbReference type="NCBI Taxonomy" id="64702"/>
    <lineage>
        <taxon>Bacteria</taxon>
        <taxon>Bacillati</taxon>
        <taxon>Actinomycetota</taxon>
        <taxon>Actinomycetes</taxon>
        <taxon>Propionibacteriales</taxon>
        <taxon>Propionibacteriaceae</taxon>
        <taxon>Propionibacterium</taxon>
    </lineage>
</organism>
<keyword evidence="1" id="KW-0472">Membrane</keyword>
<keyword evidence="1" id="KW-0812">Transmembrane</keyword>
<reference evidence="3 4" key="1">
    <citation type="submission" date="2016-10" db="EMBL/GenBank/DDBJ databases">
        <authorList>
            <person name="de Groot N.N."/>
        </authorList>
    </citation>
    <scope>NUCLEOTIDE SEQUENCE [LARGE SCALE GENOMIC DNA]</scope>
    <source>
        <strain evidence="3 4">DSM 16859</strain>
    </source>
</reference>
<dbReference type="RefSeq" id="WP_091970887.1">
    <property type="nucleotide sequence ID" value="NZ_FOGZ01000025.1"/>
</dbReference>
<dbReference type="GO" id="GO:0043024">
    <property type="term" value="F:ribosomal small subunit binding"/>
    <property type="evidence" value="ECO:0007669"/>
    <property type="project" value="TreeGrafter"/>
</dbReference>
<evidence type="ECO:0000256" key="1">
    <source>
        <dbReference type="SAM" id="Phobius"/>
    </source>
</evidence>
<dbReference type="GO" id="GO:0019843">
    <property type="term" value="F:rRNA binding"/>
    <property type="evidence" value="ECO:0007669"/>
    <property type="project" value="TreeGrafter"/>
</dbReference>
<dbReference type="InterPro" id="IPR006073">
    <property type="entry name" value="GTP-bd"/>
</dbReference>
<evidence type="ECO:0000313" key="3">
    <source>
        <dbReference type="EMBL" id="SER98221.1"/>
    </source>
</evidence>
<evidence type="ECO:0000259" key="2">
    <source>
        <dbReference type="Pfam" id="PF01926"/>
    </source>
</evidence>
<dbReference type="InterPro" id="IPR005662">
    <property type="entry name" value="GTPase_Era-like"/>
</dbReference>
<dbReference type="OrthoDB" id="974105at2"/>
<keyword evidence="3" id="KW-0131">Cell cycle</keyword>